<evidence type="ECO:0000313" key="2">
    <source>
        <dbReference type="EMBL" id="KAF7503675.1"/>
    </source>
</evidence>
<proteinExistence type="predicted"/>
<organism evidence="2 3">
    <name type="scientific">Endocarpon pusillum</name>
    <dbReference type="NCBI Taxonomy" id="364733"/>
    <lineage>
        <taxon>Eukaryota</taxon>
        <taxon>Fungi</taxon>
        <taxon>Dikarya</taxon>
        <taxon>Ascomycota</taxon>
        <taxon>Pezizomycotina</taxon>
        <taxon>Eurotiomycetes</taxon>
        <taxon>Chaetothyriomycetidae</taxon>
        <taxon>Verrucariales</taxon>
        <taxon>Verrucariaceae</taxon>
        <taxon>Endocarpon</taxon>
    </lineage>
</organism>
<feature type="region of interest" description="Disordered" evidence="1">
    <location>
        <begin position="18"/>
        <end position="238"/>
    </location>
</feature>
<dbReference type="AlphaFoldDB" id="A0A8H7AED3"/>
<evidence type="ECO:0000313" key="3">
    <source>
        <dbReference type="Proteomes" id="UP000606974"/>
    </source>
</evidence>
<keyword evidence="3" id="KW-1185">Reference proteome</keyword>
<protein>
    <submittedName>
        <fullName evidence="2">Uncharacterized protein</fullName>
    </submittedName>
</protein>
<feature type="compositionally biased region" description="Acidic residues" evidence="1">
    <location>
        <begin position="67"/>
        <end position="76"/>
    </location>
</feature>
<gene>
    <name evidence="2" type="ORF">GJ744_003404</name>
</gene>
<comment type="caution">
    <text evidence="2">The sequence shown here is derived from an EMBL/GenBank/DDBJ whole genome shotgun (WGS) entry which is preliminary data.</text>
</comment>
<dbReference type="EMBL" id="JAACFV010000167">
    <property type="protein sequence ID" value="KAF7503675.1"/>
    <property type="molecule type" value="Genomic_DNA"/>
</dbReference>
<evidence type="ECO:0000256" key="1">
    <source>
        <dbReference type="SAM" id="MobiDB-lite"/>
    </source>
</evidence>
<sequence>MPRWHSLEIENQRLDFFWVPGSDHKGKPGVSKASKGAAQTKTTVSPKSAKKAGARKSKREVQSSSDVPEDVEDSADDQPTPSRPRRAIGKASRIVELSSDEEEEETAVKTEEEETAVKTEEEETAVKTEEEETAVKTEEEETAVKTEEEETAVKTEEEETAVKTEEEETAVKTEEEETAVKTEEEETAVKTEEEENTGESIPAQEPTKRKIALVKTSMAGLTTPGGKKTLSKQGTSAG</sequence>
<dbReference type="Proteomes" id="UP000606974">
    <property type="component" value="Unassembled WGS sequence"/>
</dbReference>
<feature type="compositionally biased region" description="Basic residues" evidence="1">
    <location>
        <begin position="48"/>
        <end position="58"/>
    </location>
</feature>
<accession>A0A8H7AED3</accession>
<feature type="compositionally biased region" description="Polar residues" evidence="1">
    <location>
        <begin position="37"/>
        <end position="46"/>
    </location>
</feature>
<name>A0A8H7AED3_9EURO</name>
<feature type="compositionally biased region" description="Basic and acidic residues" evidence="1">
    <location>
        <begin position="106"/>
        <end position="191"/>
    </location>
</feature>
<reference evidence="2" key="1">
    <citation type="submission" date="2020-02" db="EMBL/GenBank/DDBJ databases">
        <authorList>
            <person name="Palmer J.M."/>
        </authorList>
    </citation>
    <scope>NUCLEOTIDE SEQUENCE</scope>
    <source>
        <strain evidence="2">EPUS1.4</strain>
        <tissue evidence="2">Thallus</tissue>
    </source>
</reference>